<keyword evidence="3" id="KW-1185">Reference proteome</keyword>
<feature type="chain" id="PRO_5045200675" description="Cathepsin propeptide inhibitor domain-containing protein" evidence="1">
    <location>
        <begin position="18"/>
        <end position="119"/>
    </location>
</feature>
<evidence type="ECO:0000313" key="3">
    <source>
        <dbReference type="Proteomes" id="UP001303046"/>
    </source>
</evidence>
<comment type="caution">
    <text evidence="2">The sequence shown here is derived from an EMBL/GenBank/DDBJ whole genome shotgun (WGS) entry which is preliminary data.</text>
</comment>
<dbReference type="Proteomes" id="UP001303046">
    <property type="component" value="Unassembled WGS sequence"/>
</dbReference>
<proteinExistence type="predicted"/>
<evidence type="ECO:0008006" key="4">
    <source>
        <dbReference type="Google" id="ProtNLM"/>
    </source>
</evidence>
<keyword evidence="1" id="KW-0732">Signal</keyword>
<gene>
    <name evidence="2" type="primary">Necator_chrI.g3794</name>
    <name evidence="2" type="ORF">RB195_007665</name>
</gene>
<feature type="signal peptide" evidence="1">
    <location>
        <begin position="1"/>
        <end position="17"/>
    </location>
</feature>
<accession>A0ABR1BYB2</accession>
<organism evidence="2 3">
    <name type="scientific">Necator americanus</name>
    <name type="common">Human hookworm</name>
    <dbReference type="NCBI Taxonomy" id="51031"/>
    <lineage>
        <taxon>Eukaryota</taxon>
        <taxon>Metazoa</taxon>
        <taxon>Ecdysozoa</taxon>
        <taxon>Nematoda</taxon>
        <taxon>Chromadorea</taxon>
        <taxon>Rhabditida</taxon>
        <taxon>Rhabditina</taxon>
        <taxon>Rhabditomorpha</taxon>
        <taxon>Strongyloidea</taxon>
        <taxon>Ancylostomatidae</taxon>
        <taxon>Bunostominae</taxon>
        <taxon>Necator</taxon>
    </lineage>
</organism>
<protein>
    <recommendedName>
        <fullName evidence="4">Cathepsin propeptide inhibitor domain-containing protein</fullName>
    </recommendedName>
</protein>
<name>A0ABR1BYB2_NECAM</name>
<dbReference type="EMBL" id="JAVFWL010000001">
    <property type="protein sequence ID" value="KAK6731329.1"/>
    <property type="molecule type" value="Genomic_DNA"/>
</dbReference>
<evidence type="ECO:0000256" key="1">
    <source>
        <dbReference type="SAM" id="SignalP"/>
    </source>
</evidence>
<evidence type="ECO:0000313" key="2">
    <source>
        <dbReference type="EMBL" id="KAK6731329.1"/>
    </source>
</evidence>
<reference evidence="2 3" key="1">
    <citation type="submission" date="2023-08" db="EMBL/GenBank/DDBJ databases">
        <title>A Necator americanus chromosomal reference genome.</title>
        <authorList>
            <person name="Ilik V."/>
            <person name="Petrzelkova K.J."/>
            <person name="Pardy F."/>
            <person name="Fuh T."/>
            <person name="Niatou-Singa F.S."/>
            <person name="Gouil Q."/>
            <person name="Baker L."/>
            <person name="Ritchie M.E."/>
            <person name="Jex A.R."/>
            <person name="Gazzola D."/>
            <person name="Li H."/>
            <person name="Toshio Fujiwara R."/>
            <person name="Zhan B."/>
            <person name="Aroian R.V."/>
            <person name="Pafco B."/>
            <person name="Schwarz E.M."/>
        </authorList>
    </citation>
    <scope>NUCLEOTIDE SEQUENCE [LARGE SCALE GENOMIC DNA]</scope>
    <source>
        <strain evidence="2 3">Aroian</strain>
        <tissue evidence="2">Whole animal</tissue>
    </source>
</reference>
<sequence>MLIALTLFAFAVVLANGGENVDSSKLTGHALADYLRKHQTFFKVKESPETAMRMKFLMDKKFATVPDSKYRKEVKVDEEPPENFVSDVDEILEPYPAELSAGPSGWRTRHAISLAVCED</sequence>